<evidence type="ECO:0000313" key="4">
    <source>
        <dbReference type="Proteomes" id="UP000800036"/>
    </source>
</evidence>
<evidence type="ECO:0000313" key="3">
    <source>
        <dbReference type="EMBL" id="KAF1966001.1"/>
    </source>
</evidence>
<protein>
    <recommendedName>
        <fullName evidence="2">DUF6604 domain-containing protein</fullName>
    </recommendedName>
</protein>
<accession>A0A6A5UM48</accession>
<feature type="compositionally biased region" description="Basic residues" evidence="1">
    <location>
        <begin position="36"/>
        <end position="51"/>
    </location>
</feature>
<keyword evidence="4" id="KW-1185">Reference proteome</keyword>
<dbReference type="Proteomes" id="UP000800036">
    <property type="component" value="Unassembled WGS sequence"/>
</dbReference>
<feature type="domain" description="DUF6604" evidence="2">
    <location>
        <begin position="66"/>
        <end position="175"/>
    </location>
</feature>
<reference evidence="3" key="1">
    <citation type="journal article" date="2020" name="Stud. Mycol.">
        <title>101 Dothideomycetes genomes: a test case for predicting lifestyles and emergence of pathogens.</title>
        <authorList>
            <person name="Haridas S."/>
            <person name="Albert R."/>
            <person name="Binder M."/>
            <person name="Bloem J."/>
            <person name="Labutti K."/>
            <person name="Salamov A."/>
            <person name="Andreopoulos B."/>
            <person name="Baker S."/>
            <person name="Barry K."/>
            <person name="Bills G."/>
            <person name="Bluhm B."/>
            <person name="Cannon C."/>
            <person name="Castanera R."/>
            <person name="Culley D."/>
            <person name="Daum C."/>
            <person name="Ezra D."/>
            <person name="Gonzalez J."/>
            <person name="Henrissat B."/>
            <person name="Kuo A."/>
            <person name="Liang C."/>
            <person name="Lipzen A."/>
            <person name="Lutzoni F."/>
            <person name="Magnuson J."/>
            <person name="Mondo S."/>
            <person name="Nolan M."/>
            <person name="Ohm R."/>
            <person name="Pangilinan J."/>
            <person name="Park H.-J."/>
            <person name="Ramirez L."/>
            <person name="Alfaro M."/>
            <person name="Sun H."/>
            <person name="Tritt A."/>
            <person name="Yoshinaga Y."/>
            <person name="Zwiers L.-H."/>
            <person name="Turgeon B."/>
            <person name="Goodwin S."/>
            <person name="Spatafora J."/>
            <person name="Crous P."/>
            <person name="Grigoriev I."/>
        </authorList>
    </citation>
    <scope>NUCLEOTIDE SEQUENCE</scope>
    <source>
        <strain evidence="3">CBS 107.79</strain>
    </source>
</reference>
<evidence type="ECO:0000256" key="1">
    <source>
        <dbReference type="SAM" id="MobiDB-lite"/>
    </source>
</evidence>
<dbReference type="EMBL" id="ML976752">
    <property type="protein sequence ID" value="KAF1966001.1"/>
    <property type="molecule type" value="Genomic_DNA"/>
</dbReference>
<dbReference type="Pfam" id="PF20253">
    <property type="entry name" value="DUF6604"/>
    <property type="match status" value="1"/>
</dbReference>
<gene>
    <name evidence="3" type="ORF">BU23DRAFT_574366</name>
</gene>
<dbReference type="AlphaFoldDB" id="A0A6A5UM48"/>
<name>A0A6A5UM48_9PLEO</name>
<feature type="region of interest" description="Disordered" evidence="1">
    <location>
        <begin position="34"/>
        <end position="54"/>
    </location>
</feature>
<evidence type="ECO:0000259" key="2">
    <source>
        <dbReference type="Pfam" id="PF20253"/>
    </source>
</evidence>
<dbReference type="InterPro" id="IPR046539">
    <property type="entry name" value="DUF6604"/>
</dbReference>
<organism evidence="3 4">
    <name type="scientific">Bimuria novae-zelandiae CBS 107.79</name>
    <dbReference type="NCBI Taxonomy" id="1447943"/>
    <lineage>
        <taxon>Eukaryota</taxon>
        <taxon>Fungi</taxon>
        <taxon>Dikarya</taxon>
        <taxon>Ascomycota</taxon>
        <taxon>Pezizomycotina</taxon>
        <taxon>Dothideomycetes</taxon>
        <taxon>Pleosporomycetidae</taxon>
        <taxon>Pleosporales</taxon>
        <taxon>Massarineae</taxon>
        <taxon>Didymosphaeriaceae</taxon>
        <taxon>Bimuria</taxon>
    </lineage>
</organism>
<sequence>MDAFHGFDLRTTHTQHTEDTKFISKWLLEKQPQIAAKRRRSARKTTPRKRQGKEYTIKLKEFVSRDEESNKRHEYPPEILKMSCEILRPFEEVKTKKANGSQKESMLTVEQNAVPVANRYEVLPLHEPSETYGKHLKKARVKEPKEPKVVIEFDDSDAEEEFFLAIKFFLMDMQKRTSATKSMLLLQRATEKYPRRFPLEKYPTGTLPAVFYYELNVDGLPRTCVPPPWGHSTMDAFIQPSPLKPAIGIRNHDGGFYLVYYVLKYFSNVRTRTGKTGGSKQGRQTDEGPLDFSSADMPACTPDVLRMLVGIQAMATLAPQESANSSKMRLLEAHNECSKTALYRFGSCSVHNFGWMSKPSWGP</sequence>
<proteinExistence type="predicted"/>
<feature type="region of interest" description="Disordered" evidence="1">
    <location>
        <begin position="273"/>
        <end position="293"/>
    </location>
</feature>